<dbReference type="InterPro" id="IPR014906">
    <property type="entry name" value="PRP4-like"/>
</dbReference>
<dbReference type="SMART" id="SM00500">
    <property type="entry name" value="SFM"/>
    <property type="match status" value="1"/>
</dbReference>
<dbReference type="SMART" id="SM00320">
    <property type="entry name" value="WD40"/>
    <property type="match status" value="5"/>
</dbReference>
<dbReference type="EMBL" id="JARBDR010000919">
    <property type="protein sequence ID" value="KAJ8300409.1"/>
    <property type="molecule type" value="Genomic_DNA"/>
</dbReference>
<sequence>MSDDEDEIEYKRQKPLVYGSLEESERRRLASSSSGSQAIQAGKAAGNINISDGSAYDISDTTPEGQAELIAELEKRKRARQIQVSTDDVEVKATLRKIGEPICKFGLFGEGPADRRDRLRKLLAQIGEDAIKQKKQEEIEQKKKKEEENITWYHEGSESLKNARVWIAKYSLPRARDRINEQKQTKTLPTAQKNAQIQDLQKRIRAISNECSQIGDSRPLSFCSFSPNNMDDNACCMASCGQDGAVKLWNLVSDEPVADIEGHAPYRVSRLGYHPFDSSWRLWDLEAQEEILHQEGHSKPVYDISFQVDGALAVTGGMDAFGRVWDLRTGRCIMFLEGHLKAILGTDFAPDGYHVATGSEDNTARIWDLRQRKCVYTIPAHTNLISKIKFQPQHANYLLTSSYDCTSKVWAHPTWAPLKTLAGHEGKVMGCDISPDLKYMATVSYDRTFKLWTTEAQGDVTEHVFTLLHLYVNLQTNLGFDLWNIEIFIHISYTTCSFIIMSSCIIS</sequence>
<dbReference type="Pfam" id="PF00400">
    <property type="entry name" value="WD40"/>
    <property type="match status" value="5"/>
</dbReference>
<feature type="domain" description="Pre-mRNA processing factor 4 (PRP4)-like" evidence="5">
    <location>
        <begin position="86"/>
        <end position="141"/>
    </location>
</feature>
<reference evidence="6 7" key="1">
    <citation type="submission" date="2022-12" db="EMBL/GenBank/DDBJ databases">
        <title>Chromosome-level genome of Tegillarca granosa.</title>
        <authorList>
            <person name="Kim J."/>
        </authorList>
    </citation>
    <scope>NUCLEOTIDE SEQUENCE [LARGE SCALE GENOMIC DNA]</scope>
    <source>
        <strain evidence="6">Teg-2019</strain>
        <tissue evidence="6">Adductor muscle</tissue>
    </source>
</reference>
<dbReference type="PRINTS" id="PR00320">
    <property type="entry name" value="GPROTEINBRPT"/>
</dbReference>
<evidence type="ECO:0000256" key="4">
    <source>
        <dbReference type="SAM" id="MobiDB-lite"/>
    </source>
</evidence>
<feature type="repeat" description="WD" evidence="3">
    <location>
        <begin position="421"/>
        <end position="462"/>
    </location>
</feature>
<keyword evidence="1 3" id="KW-0853">WD repeat</keyword>
<protein>
    <recommendedName>
        <fullName evidence="5">Pre-mRNA processing factor 4 (PRP4)-like domain-containing protein</fullName>
    </recommendedName>
</protein>
<evidence type="ECO:0000259" key="5">
    <source>
        <dbReference type="SMART" id="SM00500"/>
    </source>
</evidence>
<keyword evidence="2" id="KW-0677">Repeat</keyword>
<dbReference type="InterPro" id="IPR019775">
    <property type="entry name" value="WD40_repeat_CS"/>
</dbReference>
<accession>A0ABQ9E4R3</accession>
<feature type="repeat" description="WD" evidence="3">
    <location>
        <begin position="294"/>
        <end position="335"/>
    </location>
</feature>
<evidence type="ECO:0000256" key="3">
    <source>
        <dbReference type="PROSITE-ProRule" id="PRU00221"/>
    </source>
</evidence>
<dbReference type="Proteomes" id="UP001217089">
    <property type="component" value="Unassembled WGS sequence"/>
</dbReference>
<comment type="caution">
    <text evidence="6">The sequence shown here is derived from an EMBL/GenBank/DDBJ whole genome shotgun (WGS) entry which is preliminary data.</text>
</comment>
<dbReference type="PANTHER" id="PTHR19846">
    <property type="entry name" value="WD40 REPEAT PROTEIN"/>
    <property type="match status" value="1"/>
</dbReference>
<dbReference type="PANTHER" id="PTHR19846:SF0">
    <property type="entry name" value="PRE-MRNA PROCESSING FACTOR 4"/>
    <property type="match status" value="1"/>
</dbReference>
<dbReference type="Pfam" id="PF08799">
    <property type="entry name" value="PRP4"/>
    <property type="match status" value="1"/>
</dbReference>
<dbReference type="PROSITE" id="PS00678">
    <property type="entry name" value="WD_REPEATS_1"/>
    <property type="match status" value="1"/>
</dbReference>
<dbReference type="InterPro" id="IPR036285">
    <property type="entry name" value="PRP4-like_sf"/>
</dbReference>
<name>A0ABQ9E4R3_TEGGR</name>
<dbReference type="InterPro" id="IPR036322">
    <property type="entry name" value="WD40_repeat_dom_sf"/>
</dbReference>
<dbReference type="Gene3D" id="4.10.280.110">
    <property type="entry name" value="Pre-mRNA processing factor 4 domain"/>
    <property type="match status" value="1"/>
</dbReference>
<evidence type="ECO:0000313" key="6">
    <source>
        <dbReference type="EMBL" id="KAJ8300409.1"/>
    </source>
</evidence>
<dbReference type="SUPFAM" id="SSF50978">
    <property type="entry name" value="WD40 repeat-like"/>
    <property type="match status" value="1"/>
</dbReference>
<dbReference type="Gene3D" id="2.130.10.10">
    <property type="entry name" value="YVTN repeat-like/Quinoprotein amine dehydrogenase"/>
    <property type="match status" value="2"/>
</dbReference>
<keyword evidence="7" id="KW-1185">Reference proteome</keyword>
<proteinExistence type="predicted"/>
<organism evidence="6 7">
    <name type="scientific">Tegillarca granosa</name>
    <name type="common">Malaysian cockle</name>
    <name type="synonym">Anadara granosa</name>
    <dbReference type="NCBI Taxonomy" id="220873"/>
    <lineage>
        <taxon>Eukaryota</taxon>
        <taxon>Metazoa</taxon>
        <taxon>Spiralia</taxon>
        <taxon>Lophotrochozoa</taxon>
        <taxon>Mollusca</taxon>
        <taxon>Bivalvia</taxon>
        <taxon>Autobranchia</taxon>
        <taxon>Pteriomorphia</taxon>
        <taxon>Arcoida</taxon>
        <taxon>Arcoidea</taxon>
        <taxon>Arcidae</taxon>
        <taxon>Tegillarca</taxon>
    </lineage>
</organism>
<feature type="repeat" description="WD" evidence="3">
    <location>
        <begin position="336"/>
        <end position="377"/>
    </location>
</feature>
<evidence type="ECO:0000256" key="2">
    <source>
        <dbReference type="ARBA" id="ARBA00022737"/>
    </source>
</evidence>
<dbReference type="PROSITE" id="PS50082">
    <property type="entry name" value="WD_REPEATS_2"/>
    <property type="match status" value="4"/>
</dbReference>
<dbReference type="PROSITE" id="PS50294">
    <property type="entry name" value="WD_REPEATS_REGION"/>
    <property type="match status" value="3"/>
</dbReference>
<feature type="repeat" description="WD" evidence="3">
    <location>
        <begin position="378"/>
        <end position="410"/>
    </location>
</feature>
<evidence type="ECO:0000256" key="1">
    <source>
        <dbReference type="ARBA" id="ARBA00022574"/>
    </source>
</evidence>
<dbReference type="InterPro" id="IPR020472">
    <property type="entry name" value="WD40_PAC1"/>
</dbReference>
<feature type="compositionally biased region" description="Low complexity" evidence="4">
    <location>
        <begin position="30"/>
        <end position="42"/>
    </location>
</feature>
<gene>
    <name evidence="6" type="ORF">KUTeg_021928</name>
</gene>
<dbReference type="CDD" id="cd00200">
    <property type="entry name" value="WD40"/>
    <property type="match status" value="1"/>
</dbReference>
<dbReference type="InterPro" id="IPR001680">
    <property type="entry name" value="WD40_rpt"/>
</dbReference>
<evidence type="ECO:0000313" key="7">
    <source>
        <dbReference type="Proteomes" id="UP001217089"/>
    </source>
</evidence>
<dbReference type="SUPFAM" id="SSF158230">
    <property type="entry name" value="PRP4-like"/>
    <property type="match status" value="1"/>
</dbReference>
<feature type="region of interest" description="Disordered" evidence="4">
    <location>
        <begin position="21"/>
        <end position="61"/>
    </location>
</feature>
<dbReference type="InterPro" id="IPR015943">
    <property type="entry name" value="WD40/YVTN_repeat-like_dom_sf"/>
</dbReference>